<dbReference type="SMART" id="SM00382">
    <property type="entry name" value="AAA"/>
    <property type="match status" value="1"/>
</dbReference>
<dbReference type="Proteomes" id="UP000726170">
    <property type="component" value="Unassembled WGS sequence"/>
</dbReference>
<keyword evidence="4" id="KW-0067">ATP-binding</keyword>
<keyword evidence="1" id="KW-0813">Transport</keyword>
<gene>
    <name evidence="4" type="ORF">KQI86_09475</name>
</gene>
<accession>A0ABS6EH67</accession>
<dbReference type="PANTHER" id="PTHR42794">
    <property type="entry name" value="HEMIN IMPORT ATP-BINDING PROTEIN HMUV"/>
    <property type="match status" value="1"/>
</dbReference>
<dbReference type="InterPro" id="IPR003593">
    <property type="entry name" value="AAA+_ATPase"/>
</dbReference>
<dbReference type="Pfam" id="PF00005">
    <property type="entry name" value="ABC_tran"/>
    <property type="match status" value="1"/>
</dbReference>
<dbReference type="PROSITE" id="PS00211">
    <property type="entry name" value="ABC_TRANSPORTER_1"/>
    <property type="match status" value="1"/>
</dbReference>
<dbReference type="RefSeq" id="WP_216439030.1">
    <property type="nucleotide sequence ID" value="NZ_JAHLQF010000002.1"/>
</dbReference>
<dbReference type="PANTHER" id="PTHR42794:SF1">
    <property type="entry name" value="HEMIN IMPORT ATP-BINDING PROTEIN HMUV"/>
    <property type="match status" value="1"/>
</dbReference>
<feature type="domain" description="ABC transporter" evidence="3">
    <location>
        <begin position="3"/>
        <end position="237"/>
    </location>
</feature>
<keyword evidence="5" id="KW-1185">Reference proteome</keyword>
<organism evidence="4 5">
    <name type="scientific">Clostridium mobile</name>
    <dbReference type="NCBI Taxonomy" id="2841512"/>
    <lineage>
        <taxon>Bacteria</taxon>
        <taxon>Bacillati</taxon>
        <taxon>Bacillota</taxon>
        <taxon>Clostridia</taxon>
        <taxon>Eubacteriales</taxon>
        <taxon>Clostridiaceae</taxon>
        <taxon>Clostridium</taxon>
    </lineage>
</organism>
<dbReference type="CDD" id="cd03214">
    <property type="entry name" value="ABC_Iron-Siderophores_B12_Hemin"/>
    <property type="match status" value="1"/>
</dbReference>
<dbReference type="InterPro" id="IPR003439">
    <property type="entry name" value="ABC_transporter-like_ATP-bd"/>
</dbReference>
<evidence type="ECO:0000256" key="2">
    <source>
        <dbReference type="ARBA" id="ARBA00022967"/>
    </source>
</evidence>
<evidence type="ECO:0000313" key="4">
    <source>
        <dbReference type="EMBL" id="MBU5484560.1"/>
    </source>
</evidence>
<evidence type="ECO:0000259" key="3">
    <source>
        <dbReference type="PROSITE" id="PS50893"/>
    </source>
</evidence>
<protein>
    <submittedName>
        <fullName evidence="4">ABC transporter ATP-binding protein</fullName>
    </submittedName>
</protein>
<keyword evidence="2" id="KW-1278">Translocase</keyword>
<name>A0ABS6EH67_9CLOT</name>
<evidence type="ECO:0000313" key="5">
    <source>
        <dbReference type="Proteomes" id="UP000726170"/>
    </source>
</evidence>
<proteinExistence type="predicted"/>
<sequence>MSLKVSGLSFGYKEKLILNNINFEAKKGELLSLLGPNGTGKTTLLKCINKINVPQEGIVTIDERNIDELSPKELSHHLSYVPQSTHSMFPISVIDTVLMGRLPFIKFKVSTKDKEIVFNILERLNLNKLAFKSINQLSGGERQRVLIARAIAQEPQVLLLDEPTSSLDMKNQLETLSLIKEIIKEKKLIGIMSIHDLNLATMFSDEFLMLKHSSVFVYGSSSKAITKENIKAVYGVDTIVNNFEDNKHVFLLKPNK</sequence>
<dbReference type="PROSITE" id="PS50893">
    <property type="entry name" value="ABC_TRANSPORTER_2"/>
    <property type="match status" value="1"/>
</dbReference>
<dbReference type="InterPro" id="IPR017871">
    <property type="entry name" value="ABC_transporter-like_CS"/>
</dbReference>
<comment type="caution">
    <text evidence="4">The sequence shown here is derived from an EMBL/GenBank/DDBJ whole genome shotgun (WGS) entry which is preliminary data.</text>
</comment>
<reference evidence="4 5" key="1">
    <citation type="submission" date="2021-06" db="EMBL/GenBank/DDBJ databases">
        <authorList>
            <person name="Sun Q."/>
            <person name="Li D."/>
        </authorList>
    </citation>
    <scope>NUCLEOTIDE SEQUENCE [LARGE SCALE GENOMIC DNA]</scope>
    <source>
        <strain evidence="4 5">MSJ-11</strain>
    </source>
</reference>
<evidence type="ECO:0000256" key="1">
    <source>
        <dbReference type="ARBA" id="ARBA00022448"/>
    </source>
</evidence>
<keyword evidence="4" id="KW-0547">Nucleotide-binding</keyword>
<dbReference type="GO" id="GO:0005524">
    <property type="term" value="F:ATP binding"/>
    <property type="evidence" value="ECO:0007669"/>
    <property type="project" value="UniProtKB-KW"/>
</dbReference>
<dbReference type="EMBL" id="JAHLQF010000002">
    <property type="protein sequence ID" value="MBU5484560.1"/>
    <property type="molecule type" value="Genomic_DNA"/>
</dbReference>